<dbReference type="InterPro" id="IPR001750">
    <property type="entry name" value="ND/Mrp_TM"/>
</dbReference>
<keyword evidence="5" id="KW-1278">Translocase</keyword>
<comment type="subcellular location">
    <subcellularLocation>
        <location evidence="5">Cell membrane</location>
        <topology evidence="5">Multi-pass membrane protein</topology>
    </subcellularLocation>
    <subcellularLocation>
        <location evidence="1">Endomembrane system</location>
        <topology evidence="1">Multi-pass membrane protein</topology>
    </subcellularLocation>
    <subcellularLocation>
        <location evidence="6">Membrane</location>
        <topology evidence="6">Multi-pass membrane protein</topology>
    </subcellularLocation>
</comment>
<comment type="function">
    <text evidence="5">NDH-1 shuttles electrons from NADH, via FMN and iron-sulfur (Fe-S) centers, to quinones in the respiratory chain. The immediate electron acceptor for the enzyme in this species is believed to be ubiquinone. Couples the redox reaction to proton translocation (for every two electrons transferred, four hydrogen ions are translocated across the cytoplasmic membrane), and thus conserves the redox energy in a proton gradient.</text>
</comment>
<evidence type="ECO:0000259" key="7">
    <source>
        <dbReference type="Pfam" id="PF00361"/>
    </source>
</evidence>
<evidence type="ECO:0000256" key="3">
    <source>
        <dbReference type="ARBA" id="ARBA00022989"/>
    </source>
</evidence>
<gene>
    <name evidence="5 8" type="primary">nuoN</name>
    <name evidence="8" type="ORF">HG15A2_19940</name>
</gene>
<dbReference type="HAMAP" id="MF_00445">
    <property type="entry name" value="NDH1_NuoN_1"/>
    <property type="match status" value="1"/>
</dbReference>
<keyword evidence="9" id="KW-1185">Reference proteome</keyword>
<feature type="transmembrane region" description="Helical" evidence="5">
    <location>
        <begin position="352"/>
        <end position="375"/>
    </location>
</feature>
<dbReference type="KEGG" id="amob:HG15A2_19940"/>
<dbReference type="InterPro" id="IPR010096">
    <property type="entry name" value="NADH-Q_OxRdtase_suN/2"/>
</dbReference>
<feature type="transmembrane region" description="Helical" evidence="5">
    <location>
        <begin position="20"/>
        <end position="38"/>
    </location>
</feature>
<comment type="similarity">
    <text evidence="5">Belongs to the complex I subunit 2 family.</text>
</comment>
<evidence type="ECO:0000256" key="4">
    <source>
        <dbReference type="ARBA" id="ARBA00023136"/>
    </source>
</evidence>
<proteinExistence type="inferred from homology"/>
<dbReference type="GO" id="GO:0048038">
    <property type="term" value="F:quinone binding"/>
    <property type="evidence" value="ECO:0007669"/>
    <property type="project" value="UniProtKB-KW"/>
</dbReference>
<dbReference type="EC" id="7.1.1.-" evidence="5"/>
<comment type="catalytic activity">
    <reaction evidence="5">
        <text>a quinone + NADH + 5 H(+)(in) = a quinol + NAD(+) + 4 H(+)(out)</text>
        <dbReference type="Rhea" id="RHEA:57888"/>
        <dbReference type="ChEBI" id="CHEBI:15378"/>
        <dbReference type="ChEBI" id="CHEBI:24646"/>
        <dbReference type="ChEBI" id="CHEBI:57540"/>
        <dbReference type="ChEBI" id="CHEBI:57945"/>
        <dbReference type="ChEBI" id="CHEBI:132124"/>
    </reaction>
</comment>
<dbReference type="OrthoDB" id="9807568at2"/>
<evidence type="ECO:0000256" key="2">
    <source>
        <dbReference type="ARBA" id="ARBA00022692"/>
    </source>
</evidence>
<feature type="transmembrane region" description="Helical" evidence="5">
    <location>
        <begin position="491"/>
        <end position="518"/>
    </location>
</feature>
<feature type="transmembrane region" description="Helical" evidence="5">
    <location>
        <begin position="147"/>
        <end position="166"/>
    </location>
</feature>
<feature type="transmembrane region" description="Helical" evidence="5">
    <location>
        <begin position="417"/>
        <end position="439"/>
    </location>
</feature>
<dbReference type="GO" id="GO:0042773">
    <property type="term" value="P:ATP synthesis coupled electron transport"/>
    <property type="evidence" value="ECO:0007669"/>
    <property type="project" value="InterPro"/>
</dbReference>
<keyword evidence="5" id="KW-0874">Quinone</keyword>
<keyword evidence="5" id="KW-0830">Ubiquinone</keyword>
<keyword evidence="8" id="KW-0560">Oxidoreductase</keyword>
<feature type="transmembrane region" description="Helical" evidence="5">
    <location>
        <begin position="538"/>
        <end position="559"/>
    </location>
</feature>
<dbReference type="GO" id="GO:0050136">
    <property type="term" value="F:NADH dehydrogenase (quinone) (non-electrogenic) activity"/>
    <property type="evidence" value="ECO:0007669"/>
    <property type="project" value="UniProtKB-UniRule"/>
</dbReference>
<evidence type="ECO:0000313" key="8">
    <source>
        <dbReference type="EMBL" id="QDS98712.1"/>
    </source>
</evidence>
<dbReference type="PANTHER" id="PTHR22773">
    <property type="entry name" value="NADH DEHYDROGENASE"/>
    <property type="match status" value="1"/>
</dbReference>
<feature type="domain" description="NADH:quinone oxidoreductase/Mrp antiporter transmembrane" evidence="7">
    <location>
        <begin position="141"/>
        <end position="296"/>
    </location>
</feature>
<feature type="transmembrane region" description="Helical" evidence="5">
    <location>
        <begin position="226"/>
        <end position="246"/>
    </location>
</feature>
<protein>
    <recommendedName>
        <fullName evidence="5">NADH-quinone oxidoreductase subunit N</fullName>
        <ecNumber evidence="5">7.1.1.-</ecNumber>
    </recommendedName>
    <alternativeName>
        <fullName evidence="5">NADH dehydrogenase I subunit N</fullName>
    </alternativeName>
    <alternativeName>
        <fullName evidence="5">NDH-1 subunit N</fullName>
    </alternativeName>
</protein>
<feature type="transmembrane region" description="Helical" evidence="5">
    <location>
        <begin position="50"/>
        <end position="73"/>
    </location>
</feature>
<evidence type="ECO:0000256" key="6">
    <source>
        <dbReference type="RuleBase" id="RU000320"/>
    </source>
</evidence>
<sequence>MNLQSIINSLVSDTVNTSLPLFKPELVLCVTIVVMLLFRVLPLLDKVPPFLLALVGSVVALWSSLPLEGLSTWANLERQELFTGMLVYDSVTAYMKVFLMSFAVLFVVLSRLTGIADREDGQDYYSLVFGSIVGMCLMASSNHMLTLFLGIEMASVPSYVLAGIVKGRQRSSEAALKYCIYGAGTAGVMLYGISLLSGVLGSAHIPTMAQRLVEMDIPASLAAGEGVEPLIVLVLGGLMMGVGLAFKLSAIPFHFWCPDVFEGASAEVDGFLSVASKAAALALLLRVGLGLGYSPEAELAAVENRTEVTAIASAAEQATPPTIRLVADGVADELGEEAPGEISSPLTPIRKFFVTVVALIAIVTCTFGNLAAYGQTNIKRMLAYSTIAHAGFMMMPVAAAVSLAGHSTAEASDAVSAMLFYVAIYLFMNLGAFAIIAFLRNSMQSEEISDYAGLINKAPWLAVCMTVILFSLVGLPPLAGFWPKLRVLQALLAAGGPLLIAVLVTAALNTAISLVYYLRVAKTICIDSEPDTSRPVAIGFFPWAYVLVITLPVLIFGLLPNGIAAWAKQAADNLF</sequence>
<feature type="domain" description="NADH:quinone oxidoreductase/Mrp antiporter transmembrane" evidence="7">
    <location>
        <begin position="349"/>
        <end position="507"/>
    </location>
</feature>
<dbReference type="RefSeq" id="WP_145059940.1">
    <property type="nucleotide sequence ID" value="NZ_CP036263.1"/>
</dbReference>
<keyword evidence="5" id="KW-0813">Transport</keyword>
<dbReference type="GO" id="GO:0012505">
    <property type="term" value="C:endomembrane system"/>
    <property type="evidence" value="ECO:0007669"/>
    <property type="project" value="UniProtKB-SubCell"/>
</dbReference>
<keyword evidence="3 5" id="KW-1133">Transmembrane helix</keyword>
<feature type="transmembrane region" description="Helical" evidence="5">
    <location>
        <begin position="381"/>
        <end position="405"/>
    </location>
</feature>
<keyword evidence="5" id="KW-1003">Cell membrane</keyword>
<name>A0A517MUZ9_9BACT</name>
<evidence type="ECO:0000256" key="5">
    <source>
        <dbReference type="HAMAP-Rule" id="MF_00445"/>
    </source>
</evidence>
<dbReference type="EMBL" id="CP036263">
    <property type="protein sequence ID" value="QDS98712.1"/>
    <property type="molecule type" value="Genomic_DNA"/>
</dbReference>
<dbReference type="AlphaFoldDB" id="A0A517MUZ9"/>
<keyword evidence="5" id="KW-0520">NAD</keyword>
<evidence type="ECO:0000256" key="1">
    <source>
        <dbReference type="ARBA" id="ARBA00004127"/>
    </source>
</evidence>
<dbReference type="GO" id="GO:0005886">
    <property type="term" value="C:plasma membrane"/>
    <property type="evidence" value="ECO:0007669"/>
    <property type="project" value="UniProtKB-SubCell"/>
</dbReference>
<dbReference type="Pfam" id="PF00361">
    <property type="entry name" value="Proton_antipo_M"/>
    <property type="match status" value="2"/>
</dbReference>
<evidence type="ECO:0000313" key="9">
    <source>
        <dbReference type="Proteomes" id="UP000319852"/>
    </source>
</evidence>
<feature type="transmembrane region" description="Helical" evidence="5">
    <location>
        <begin position="93"/>
        <end position="112"/>
    </location>
</feature>
<dbReference type="Proteomes" id="UP000319852">
    <property type="component" value="Chromosome"/>
</dbReference>
<feature type="transmembrane region" description="Helical" evidence="5">
    <location>
        <begin position="459"/>
        <end position="479"/>
    </location>
</feature>
<dbReference type="GO" id="GO:0008137">
    <property type="term" value="F:NADH dehydrogenase (ubiquinone) activity"/>
    <property type="evidence" value="ECO:0007669"/>
    <property type="project" value="InterPro"/>
</dbReference>
<keyword evidence="4 5" id="KW-0472">Membrane</keyword>
<accession>A0A517MUZ9</accession>
<feature type="transmembrane region" description="Helical" evidence="5">
    <location>
        <begin position="178"/>
        <end position="206"/>
    </location>
</feature>
<reference evidence="8 9" key="1">
    <citation type="submission" date="2019-02" db="EMBL/GenBank/DDBJ databases">
        <title>Deep-cultivation of Planctomycetes and their phenomic and genomic characterization uncovers novel biology.</title>
        <authorList>
            <person name="Wiegand S."/>
            <person name="Jogler M."/>
            <person name="Boedeker C."/>
            <person name="Pinto D."/>
            <person name="Vollmers J."/>
            <person name="Rivas-Marin E."/>
            <person name="Kohn T."/>
            <person name="Peeters S.H."/>
            <person name="Heuer A."/>
            <person name="Rast P."/>
            <person name="Oberbeckmann S."/>
            <person name="Bunk B."/>
            <person name="Jeske O."/>
            <person name="Meyerdierks A."/>
            <person name="Storesund J.E."/>
            <person name="Kallscheuer N."/>
            <person name="Luecker S."/>
            <person name="Lage O.M."/>
            <person name="Pohl T."/>
            <person name="Merkel B.J."/>
            <person name="Hornburger P."/>
            <person name="Mueller R.-W."/>
            <person name="Bruemmer F."/>
            <person name="Labrenz M."/>
            <person name="Spormann A.M."/>
            <person name="Op den Camp H."/>
            <person name="Overmann J."/>
            <person name="Amann R."/>
            <person name="Jetten M.S.M."/>
            <person name="Mascher T."/>
            <person name="Medema M.H."/>
            <person name="Devos D.P."/>
            <person name="Kaster A.-K."/>
            <person name="Ovreas L."/>
            <person name="Rohde M."/>
            <person name="Galperin M.Y."/>
            <person name="Jogler C."/>
        </authorList>
    </citation>
    <scope>NUCLEOTIDE SEQUENCE [LARGE SCALE GENOMIC DNA]</scope>
    <source>
        <strain evidence="8 9">HG15A2</strain>
    </source>
</reference>
<keyword evidence="2 5" id="KW-0812">Transmembrane</keyword>
<organism evidence="8 9">
    <name type="scientific">Adhaeretor mobilis</name>
    <dbReference type="NCBI Taxonomy" id="1930276"/>
    <lineage>
        <taxon>Bacteria</taxon>
        <taxon>Pseudomonadati</taxon>
        <taxon>Planctomycetota</taxon>
        <taxon>Planctomycetia</taxon>
        <taxon>Pirellulales</taxon>
        <taxon>Lacipirellulaceae</taxon>
        <taxon>Adhaeretor</taxon>
    </lineage>
</organism>
<comment type="subunit">
    <text evidence="5">NDH-1 is composed of 14 different subunits. Subunits NuoA, H, J, K, L, M, N constitute the membrane sector of the complex.</text>
</comment>